<dbReference type="AlphaFoldDB" id="A0AAW1XQ41"/>
<reference evidence="2 3" key="1">
    <citation type="journal article" date="2023" name="G3 (Bethesda)">
        <title>A chromosome-length genome assembly and annotation of blackberry (Rubus argutus, cv. 'Hillquist').</title>
        <authorList>
            <person name="Bruna T."/>
            <person name="Aryal R."/>
            <person name="Dudchenko O."/>
            <person name="Sargent D.J."/>
            <person name="Mead D."/>
            <person name="Buti M."/>
            <person name="Cavallini A."/>
            <person name="Hytonen T."/>
            <person name="Andres J."/>
            <person name="Pham M."/>
            <person name="Weisz D."/>
            <person name="Mascagni F."/>
            <person name="Usai G."/>
            <person name="Natali L."/>
            <person name="Bassil N."/>
            <person name="Fernandez G.E."/>
            <person name="Lomsadze A."/>
            <person name="Armour M."/>
            <person name="Olukolu B."/>
            <person name="Poorten T."/>
            <person name="Britton C."/>
            <person name="Davik J."/>
            <person name="Ashrafi H."/>
            <person name="Aiden E.L."/>
            <person name="Borodovsky M."/>
            <person name="Worthington M."/>
        </authorList>
    </citation>
    <scope>NUCLEOTIDE SEQUENCE [LARGE SCALE GENOMIC DNA]</scope>
    <source>
        <strain evidence="2">PI 553951</strain>
    </source>
</reference>
<evidence type="ECO:0000313" key="2">
    <source>
        <dbReference type="EMBL" id="KAK9938010.1"/>
    </source>
</evidence>
<proteinExistence type="predicted"/>
<gene>
    <name evidence="2" type="ORF">M0R45_014773</name>
</gene>
<keyword evidence="3" id="KW-1185">Reference proteome</keyword>
<evidence type="ECO:0000256" key="1">
    <source>
        <dbReference type="SAM" id="MobiDB-lite"/>
    </source>
</evidence>
<dbReference type="Proteomes" id="UP001457282">
    <property type="component" value="Unassembled WGS sequence"/>
</dbReference>
<feature type="compositionally biased region" description="Polar residues" evidence="1">
    <location>
        <begin position="58"/>
        <end position="72"/>
    </location>
</feature>
<accession>A0AAW1XQ41</accession>
<feature type="compositionally biased region" description="Low complexity" evidence="1">
    <location>
        <begin position="73"/>
        <end position="94"/>
    </location>
</feature>
<name>A0AAW1XQ41_RUBAR</name>
<comment type="caution">
    <text evidence="2">The sequence shown here is derived from an EMBL/GenBank/DDBJ whole genome shotgun (WGS) entry which is preliminary data.</text>
</comment>
<dbReference type="EMBL" id="JBEDUW010000003">
    <property type="protein sequence ID" value="KAK9938010.1"/>
    <property type="molecule type" value="Genomic_DNA"/>
</dbReference>
<feature type="region of interest" description="Disordered" evidence="1">
    <location>
        <begin position="57"/>
        <end position="94"/>
    </location>
</feature>
<protein>
    <submittedName>
        <fullName evidence="2">Uncharacterized protein</fullName>
    </submittedName>
</protein>
<evidence type="ECO:0000313" key="3">
    <source>
        <dbReference type="Proteomes" id="UP001457282"/>
    </source>
</evidence>
<sequence>MECLMMVGLWCAHPDCNSRPLIQQAIQVLNLEVPLPNLPSKKPVAFAALPLSFEMLSNGDTTGGQSEPSGYGSSINSSQFTSSSTTNSNPSATF</sequence>
<organism evidence="2 3">
    <name type="scientific">Rubus argutus</name>
    <name type="common">Southern blackberry</name>
    <dbReference type="NCBI Taxonomy" id="59490"/>
    <lineage>
        <taxon>Eukaryota</taxon>
        <taxon>Viridiplantae</taxon>
        <taxon>Streptophyta</taxon>
        <taxon>Embryophyta</taxon>
        <taxon>Tracheophyta</taxon>
        <taxon>Spermatophyta</taxon>
        <taxon>Magnoliopsida</taxon>
        <taxon>eudicotyledons</taxon>
        <taxon>Gunneridae</taxon>
        <taxon>Pentapetalae</taxon>
        <taxon>rosids</taxon>
        <taxon>fabids</taxon>
        <taxon>Rosales</taxon>
        <taxon>Rosaceae</taxon>
        <taxon>Rosoideae</taxon>
        <taxon>Rosoideae incertae sedis</taxon>
        <taxon>Rubus</taxon>
    </lineage>
</organism>